<feature type="domain" description="ABC transporter" evidence="4">
    <location>
        <begin position="4"/>
        <end position="230"/>
    </location>
</feature>
<reference evidence="5 6" key="1">
    <citation type="submission" date="2019-10" db="EMBL/GenBank/DDBJ databases">
        <title>Whole genome shotgun sequence of Acrocarpospora macrocephala NBRC 16266.</title>
        <authorList>
            <person name="Ichikawa N."/>
            <person name="Kimura A."/>
            <person name="Kitahashi Y."/>
            <person name="Komaki H."/>
            <person name="Oguchi A."/>
        </authorList>
    </citation>
    <scope>NUCLEOTIDE SEQUENCE [LARGE SCALE GENOMIC DNA]</scope>
    <source>
        <strain evidence="5 6">NBRC 16266</strain>
    </source>
</reference>
<keyword evidence="3" id="KW-0067">ATP-binding</keyword>
<dbReference type="Proteomes" id="UP000331127">
    <property type="component" value="Unassembled WGS sequence"/>
</dbReference>
<protein>
    <recommendedName>
        <fullName evidence="4">ABC transporter domain-containing protein</fullName>
    </recommendedName>
</protein>
<gene>
    <name evidence="5" type="ORF">Amac_051270</name>
</gene>
<dbReference type="GO" id="GO:0016887">
    <property type="term" value="F:ATP hydrolysis activity"/>
    <property type="evidence" value="ECO:0007669"/>
    <property type="project" value="InterPro"/>
</dbReference>
<evidence type="ECO:0000256" key="1">
    <source>
        <dbReference type="ARBA" id="ARBA00022448"/>
    </source>
</evidence>
<dbReference type="InterPro" id="IPR003439">
    <property type="entry name" value="ABC_transporter-like_ATP-bd"/>
</dbReference>
<dbReference type="InterPro" id="IPR027417">
    <property type="entry name" value="P-loop_NTPase"/>
</dbReference>
<dbReference type="Gene3D" id="3.40.50.300">
    <property type="entry name" value="P-loop containing nucleotide triphosphate hydrolases"/>
    <property type="match status" value="1"/>
</dbReference>
<comment type="caution">
    <text evidence="5">The sequence shown here is derived from an EMBL/GenBank/DDBJ whole genome shotgun (WGS) entry which is preliminary data.</text>
</comment>
<dbReference type="GO" id="GO:0005886">
    <property type="term" value="C:plasma membrane"/>
    <property type="evidence" value="ECO:0007669"/>
    <property type="project" value="TreeGrafter"/>
</dbReference>
<dbReference type="InterPro" id="IPR051120">
    <property type="entry name" value="ABC_AA/LPS_Transport"/>
</dbReference>
<dbReference type="RefSeq" id="WP_155356889.1">
    <property type="nucleotide sequence ID" value="NZ_BAAAHL010000068.1"/>
</dbReference>
<dbReference type="PANTHER" id="PTHR45772">
    <property type="entry name" value="CONSERVED COMPONENT OF ABC TRANSPORTER FOR NATURAL AMINO ACIDS-RELATED"/>
    <property type="match status" value="1"/>
</dbReference>
<dbReference type="PROSITE" id="PS50893">
    <property type="entry name" value="ABC_TRANSPORTER_2"/>
    <property type="match status" value="1"/>
</dbReference>
<dbReference type="GO" id="GO:0005524">
    <property type="term" value="F:ATP binding"/>
    <property type="evidence" value="ECO:0007669"/>
    <property type="project" value="UniProtKB-KW"/>
</dbReference>
<keyword evidence="2" id="KW-0547">Nucleotide-binding</keyword>
<dbReference type="SMART" id="SM00382">
    <property type="entry name" value="AAA"/>
    <property type="match status" value="1"/>
</dbReference>
<dbReference type="OrthoDB" id="4350300at2"/>
<name>A0A5M3WSF4_9ACTN</name>
<dbReference type="AlphaFoldDB" id="A0A5M3WSF4"/>
<evidence type="ECO:0000256" key="3">
    <source>
        <dbReference type="ARBA" id="ARBA00022840"/>
    </source>
</evidence>
<dbReference type="InterPro" id="IPR032823">
    <property type="entry name" value="BCA_ABC_TP_C"/>
</dbReference>
<evidence type="ECO:0000313" key="6">
    <source>
        <dbReference type="Proteomes" id="UP000331127"/>
    </source>
</evidence>
<dbReference type="Pfam" id="PF00005">
    <property type="entry name" value="ABC_tran"/>
    <property type="match status" value="1"/>
</dbReference>
<accession>A0A5M3WSF4</accession>
<sequence length="232" mass="24667">MSLLELDRVTVRYGGVTAVDSVGFAVESGTLMGLIGPNGAGKTTMIDAITGMARCSGDIRLAGESIASWPAYRRSRAGIVRTFQSLELFMELTVRENLQTYARGRQADPVASALERMDVAWTADRYPAELSTGTARLVSVARALAAAPRLLLLDEPAAGLDAGESRRFGAKLRRLVDSGVTTILLVDHDVDLIMNVCDDIQVLDFGKKIASGPPSAVRADPEVARAYLGGTA</sequence>
<dbReference type="SUPFAM" id="SSF52540">
    <property type="entry name" value="P-loop containing nucleoside triphosphate hydrolases"/>
    <property type="match status" value="1"/>
</dbReference>
<organism evidence="5 6">
    <name type="scientific">Acrocarpospora macrocephala</name>
    <dbReference type="NCBI Taxonomy" id="150177"/>
    <lineage>
        <taxon>Bacteria</taxon>
        <taxon>Bacillati</taxon>
        <taxon>Actinomycetota</taxon>
        <taxon>Actinomycetes</taxon>
        <taxon>Streptosporangiales</taxon>
        <taxon>Streptosporangiaceae</taxon>
        <taxon>Acrocarpospora</taxon>
    </lineage>
</organism>
<keyword evidence="6" id="KW-1185">Reference proteome</keyword>
<dbReference type="InterPro" id="IPR003593">
    <property type="entry name" value="AAA+_ATPase"/>
</dbReference>
<dbReference type="Pfam" id="PF12399">
    <property type="entry name" value="BCA_ABC_TP_C"/>
    <property type="match status" value="1"/>
</dbReference>
<dbReference type="EMBL" id="BLAE01000030">
    <property type="protein sequence ID" value="GES11530.1"/>
    <property type="molecule type" value="Genomic_DNA"/>
</dbReference>
<evidence type="ECO:0000313" key="5">
    <source>
        <dbReference type="EMBL" id="GES11530.1"/>
    </source>
</evidence>
<dbReference type="PANTHER" id="PTHR45772:SF2">
    <property type="entry name" value="ABC TRANSPORTER ATP-BINDING PROTEIN"/>
    <property type="match status" value="1"/>
</dbReference>
<evidence type="ECO:0000256" key="2">
    <source>
        <dbReference type="ARBA" id="ARBA00022741"/>
    </source>
</evidence>
<evidence type="ECO:0000259" key="4">
    <source>
        <dbReference type="PROSITE" id="PS50893"/>
    </source>
</evidence>
<proteinExistence type="predicted"/>
<keyword evidence="1" id="KW-0813">Transport</keyword>